<dbReference type="EMBL" id="BPQM01000025">
    <property type="protein sequence ID" value="GJD77935.1"/>
    <property type="molecule type" value="Genomic_DNA"/>
</dbReference>
<dbReference type="Proteomes" id="UP001055108">
    <property type="component" value="Unassembled WGS sequence"/>
</dbReference>
<evidence type="ECO:0000313" key="3">
    <source>
        <dbReference type="EMBL" id="GJD77935.1"/>
    </source>
</evidence>
<keyword evidence="4" id="KW-1185">Reference proteome</keyword>
<comment type="caution">
    <text evidence="3">The sequence shown here is derived from an EMBL/GenBank/DDBJ whole genome shotgun (WGS) entry which is preliminary data.</text>
</comment>
<evidence type="ECO:0000313" key="4">
    <source>
        <dbReference type="Proteomes" id="UP001055108"/>
    </source>
</evidence>
<dbReference type="AlphaFoldDB" id="A0AA37HLV3"/>
<feature type="transmembrane region" description="Helical" evidence="2">
    <location>
        <begin position="41"/>
        <end position="61"/>
    </location>
</feature>
<evidence type="ECO:0000256" key="1">
    <source>
        <dbReference type="SAM" id="MobiDB-lite"/>
    </source>
</evidence>
<dbReference type="RefSeq" id="WP_238301664.1">
    <property type="nucleotide sequence ID" value="NZ_BPQM01000025.1"/>
</dbReference>
<evidence type="ECO:0000256" key="2">
    <source>
        <dbReference type="SAM" id="Phobius"/>
    </source>
</evidence>
<keyword evidence="2" id="KW-0812">Transmembrane</keyword>
<organism evidence="3 4">
    <name type="scientific">Methylobacterium gregans</name>
    <dbReference type="NCBI Taxonomy" id="374424"/>
    <lineage>
        <taxon>Bacteria</taxon>
        <taxon>Pseudomonadati</taxon>
        <taxon>Pseudomonadota</taxon>
        <taxon>Alphaproteobacteria</taxon>
        <taxon>Hyphomicrobiales</taxon>
        <taxon>Methylobacteriaceae</taxon>
        <taxon>Methylobacterium</taxon>
    </lineage>
</organism>
<keyword evidence="2" id="KW-1133">Transmembrane helix</keyword>
<reference evidence="3" key="1">
    <citation type="journal article" date="2016" name="Front. Microbiol.">
        <title>Genome Sequence of the Piezophilic, Mesophilic Sulfate-Reducing Bacterium Desulfovibrio indicus J2T.</title>
        <authorList>
            <person name="Cao J."/>
            <person name="Maignien L."/>
            <person name="Shao Z."/>
            <person name="Alain K."/>
            <person name="Jebbar M."/>
        </authorList>
    </citation>
    <scope>NUCLEOTIDE SEQUENCE</scope>
    <source>
        <strain evidence="3">NBRC 103626</strain>
    </source>
</reference>
<protein>
    <submittedName>
        <fullName evidence="3">Uncharacterized protein</fullName>
    </submittedName>
</protein>
<feature type="region of interest" description="Disordered" evidence="1">
    <location>
        <begin position="1"/>
        <end position="23"/>
    </location>
</feature>
<feature type="compositionally biased region" description="Low complexity" evidence="1">
    <location>
        <begin position="1"/>
        <end position="10"/>
    </location>
</feature>
<accession>A0AA37HLV3</accession>
<name>A0AA37HLV3_9HYPH</name>
<proteinExistence type="predicted"/>
<reference evidence="3" key="2">
    <citation type="submission" date="2021-08" db="EMBL/GenBank/DDBJ databases">
        <authorList>
            <person name="Tani A."/>
            <person name="Ola A."/>
            <person name="Ogura Y."/>
            <person name="Katsura K."/>
            <person name="Hayashi T."/>
        </authorList>
    </citation>
    <scope>NUCLEOTIDE SEQUENCE</scope>
    <source>
        <strain evidence="3">NBRC 103626</strain>
    </source>
</reference>
<keyword evidence="2" id="KW-0472">Membrane</keyword>
<gene>
    <name evidence="3" type="ORF">NBEOAGPD_1147</name>
</gene>
<sequence length="186" mass="19030">MSLLRPASPARPAPDRPRLPARPLAGAVARRRRREARVERAVLGAALLLALTASGFAGYVITGGSRPYAVQAVLPAGMQTFAWKRGPDPAPVPVDLDPTTTGAIPERRAALVAEPPEPASGGSYTLRRVSTGPAGSVAVLEEAGGPVREVAAGGELPGAGRVLAIRSTGAGWVVITTQTIIGPARL</sequence>